<dbReference type="EMBL" id="JANTQA010000057">
    <property type="protein sequence ID" value="KAJ3428645.1"/>
    <property type="molecule type" value="Genomic_DNA"/>
</dbReference>
<evidence type="ECO:0000313" key="7">
    <source>
        <dbReference type="Proteomes" id="UP001146793"/>
    </source>
</evidence>
<comment type="subcellular location">
    <subcellularLocation>
        <location evidence="1">Membrane</location>
        <topology evidence="1">Multi-pass membrane protein</topology>
    </subcellularLocation>
</comment>
<evidence type="ECO:0000256" key="4">
    <source>
        <dbReference type="ARBA" id="ARBA00023136"/>
    </source>
</evidence>
<proteinExistence type="predicted"/>
<evidence type="ECO:0000256" key="1">
    <source>
        <dbReference type="ARBA" id="ARBA00004141"/>
    </source>
</evidence>
<evidence type="ECO:0000256" key="5">
    <source>
        <dbReference type="SAM" id="Phobius"/>
    </source>
</evidence>
<dbReference type="PANTHER" id="PTHR23112">
    <property type="entry name" value="G PROTEIN-COUPLED RECEPTOR 157-RELATED"/>
    <property type="match status" value="1"/>
</dbReference>
<dbReference type="Gene3D" id="1.20.1070.10">
    <property type="entry name" value="Rhodopsin 7-helix transmembrane proteins"/>
    <property type="match status" value="1"/>
</dbReference>
<dbReference type="GO" id="GO:0004930">
    <property type="term" value="F:G protein-coupled receptor activity"/>
    <property type="evidence" value="ECO:0007669"/>
    <property type="project" value="TreeGrafter"/>
</dbReference>
<dbReference type="GO" id="GO:0005886">
    <property type="term" value="C:plasma membrane"/>
    <property type="evidence" value="ECO:0007669"/>
    <property type="project" value="TreeGrafter"/>
</dbReference>
<keyword evidence="4 5" id="KW-0472">Membrane</keyword>
<dbReference type="AlphaFoldDB" id="A0AAV7YI63"/>
<accession>A0AAV7YI63</accession>
<name>A0AAV7YI63_9EUKA</name>
<protein>
    <submittedName>
        <fullName evidence="6">G protein-coupled receptor</fullName>
    </submittedName>
</protein>
<reference evidence="6" key="1">
    <citation type="submission" date="2022-08" db="EMBL/GenBank/DDBJ databases">
        <title>Novel sulphate-reducing endosymbionts in the free-living metamonad Anaeramoeba.</title>
        <authorList>
            <person name="Jerlstrom-Hultqvist J."/>
            <person name="Cepicka I."/>
            <person name="Gallot-Lavallee L."/>
            <person name="Salas-Leiva D."/>
            <person name="Curtis B.A."/>
            <person name="Zahonova K."/>
            <person name="Pipaliya S."/>
            <person name="Dacks J."/>
            <person name="Roger A.J."/>
        </authorList>
    </citation>
    <scope>NUCLEOTIDE SEQUENCE</scope>
    <source>
        <strain evidence="6">Busselton2</strain>
    </source>
</reference>
<dbReference type="InterPro" id="IPR022343">
    <property type="entry name" value="GCR1-cAMP_receptor"/>
</dbReference>
<comment type="caution">
    <text evidence="6">The sequence shown here is derived from an EMBL/GenBank/DDBJ whole genome shotgun (WGS) entry which is preliminary data.</text>
</comment>
<keyword evidence="6" id="KW-0675">Receptor</keyword>
<evidence type="ECO:0000313" key="6">
    <source>
        <dbReference type="EMBL" id="KAJ3428645.1"/>
    </source>
</evidence>
<evidence type="ECO:0000256" key="3">
    <source>
        <dbReference type="ARBA" id="ARBA00022989"/>
    </source>
</evidence>
<feature type="transmembrane region" description="Helical" evidence="5">
    <location>
        <begin position="157"/>
        <end position="177"/>
    </location>
</feature>
<feature type="transmembrane region" description="Helical" evidence="5">
    <location>
        <begin position="46"/>
        <end position="65"/>
    </location>
</feature>
<dbReference type="PANTHER" id="PTHR23112:SF0">
    <property type="entry name" value="TRANSMEMBRANE PROTEIN 116"/>
    <property type="match status" value="1"/>
</dbReference>
<keyword evidence="2 5" id="KW-0812">Transmembrane</keyword>
<organism evidence="6 7">
    <name type="scientific">Anaeramoeba flamelloides</name>
    <dbReference type="NCBI Taxonomy" id="1746091"/>
    <lineage>
        <taxon>Eukaryota</taxon>
        <taxon>Metamonada</taxon>
        <taxon>Anaeramoebidae</taxon>
        <taxon>Anaeramoeba</taxon>
    </lineage>
</organism>
<sequence>MISLLLATRADLICAVTAAALSVLGSGIIILLNVRFKEYRNNFFRNLIFILSIYDAIISFSFMIPGSVGNAFCQFQGYFIVYSALMPVYISLCIAIITYLNVVKRWTKNQLKTLFNKMHITSHVVALTIMFLSISFAESISFPNTNWCFIKGQEMLGAFYISIWICTFLSFILYLLIVKKIREIYKELNMLVDTSIKCRKKEHLKVQLRMSTIPLSLIFTWAIASIRRTREIFWENPKQINTLNILQSLTNPMQGLFDCFVFVIFSSYSRKKVKELICCINPEQEKYSTEVDSDSRL</sequence>
<feature type="transmembrane region" description="Helical" evidence="5">
    <location>
        <begin position="77"/>
        <end position="100"/>
    </location>
</feature>
<keyword evidence="3 5" id="KW-1133">Transmembrane helix</keyword>
<dbReference type="SUPFAM" id="SSF81321">
    <property type="entry name" value="Family A G protein-coupled receptor-like"/>
    <property type="match status" value="1"/>
</dbReference>
<evidence type="ECO:0000256" key="2">
    <source>
        <dbReference type="ARBA" id="ARBA00022692"/>
    </source>
</evidence>
<feature type="transmembrane region" description="Helical" evidence="5">
    <location>
        <begin position="12"/>
        <end position="34"/>
    </location>
</feature>
<dbReference type="PRINTS" id="PR02001">
    <property type="entry name" value="GCR1CAMPR"/>
</dbReference>
<gene>
    <name evidence="6" type="ORF">M0812_23973</name>
</gene>
<feature type="transmembrane region" description="Helical" evidence="5">
    <location>
        <begin position="120"/>
        <end position="137"/>
    </location>
</feature>
<dbReference type="GO" id="GO:0007189">
    <property type="term" value="P:adenylate cyclase-activating G protein-coupled receptor signaling pathway"/>
    <property type="evidence" value="ECO:0007669"/>
    <property type="project" value="TreeGrafter"/>
</dbReference>
<dbReference type="Proteomes" id="UP001146793">
    <property type="component" value="Unassembled WGS sequence"/>
</dbReference>